<reference evidence="2 3" key="1">
    <citation type="submission" date="2021-04" db="EMBL/GenBank/DDBJ databases">
        <title>Complete genome sequence of a novel Streptococcus species.</title>
        <authorList>
            <person name="Teng J.L.L."/>
        </authorList>
    </citation>
    <scope>NUCLEOTIDE SEQUENCE [LARGE SCALE GENOMIC DNA]</scope>
    <source>
        <strain evidence="2 3">HKU75</strain>
    </source>
</reference>
<name>A0ABX7YJH4_9STRE</name>
<dbReference type="Pfam" id="PF22564">
    <property type="entry name" value="HAAS"/>
    <property type="match status" value="1"/>
</dbReference>
<gene>
    <name evidence="2" type="ORF">INT76_09065</name>
</gene>
<accession>A0ABX7YJH4</accession>
<proteinExistence type="predicted"/>
<evidence type="ECO:0000313" key="3">
    <source>
        <dbReference type="Proteomes" id="UP000677616"/>
    </source>
</evidence>
<feature type="transmembrane region" description="Helical" evidence="1">
    <location>
        <begin position="167"/>
        <end position="193"/>
    </location>
</feature>
<feature type="transmembrane region" description="Helical" evidence="1">
    <location>
        <begin position="83"/>
        <end position="102"/>
    </location>
</feature>
<keyword evidence="1" id="KW-0472">Membrane</keyword>
<protein>
    <submittedName>
        <fullName evidence="2">DUF1700 domain-containing protein</fullName>
    </submittedName>
</protein>
<dbReference type="EMBL" id="CP073084">
    <property type="protein sequence ID" value="QUE53968.1"/>
    <property type="molecule type" value="Genomic_DNA"/>
</dbReference>
<feature type="transmembrane region" description="Helical" evidence="1">
    <location>
        <begin position="138"/>
        <end position="161"/>
    </location>
</feature>
<keyword evidence="1" id="KW-1133">Transmembrane helix</keyword>
<evidence type="ECO:0000256" key="1">
    <source>
        <dbReference type="SAM" id="Phobius"/>
    </source>
</evidence>
<dbReference type="Proteomes" id="UP000677616">
    <property type="component" value="Chromosome"/>
</dbReference>
<feature type="transmembrane region" description="Helical" evidence="1">
    <location>
        <begin position="108"/>
        <end position="126"/>
    </location>
</feature>
<organism evidence="2 3">
    <name type="scientific">Streptococcus oriscaviae</name>
    <dbReference type="NCBI Taxonomy" id="2781599"/>
    <lineage>
        <taxon>Bacteria</taxon>
        <taxon>Bacillati</taxon>
        <taxon>Bacillota</taxon>
        <taxon>Bacilli</taxon>
        <taxon>Lactobacillales</taxon>
        <taxon>Streptococcaceae</taxon>
        <taxon>Streptococcus</taxon>
    </lineage>
</organism>
<feature type="transmembrane region" description="Helical" evidence="1">
    <location>
        <begin position="205"/>
        <end position="232"/>
    </location>
</feature>
<dbReference type="RefSeq" id="WP_212570112.1">
    <property type="nucleotide sequence ID" value="NZ_CP073084.1"/>
</dbReference>
<evidence type="ECO:0000313" key="2">
    <source>
        <dbReference type="EMBL" id="QUE53968.1"/>
    </source>
</evidence>
<keyword evidence="1" id="KW-0812">Transmembrane</keyword>
<sequence length="252" mass="28643">MTRTEYMAQLEKYLKKLPHKEYQEAIGFFKEYFDEAGPEREAYLIEELGTPKEAANELINNMLNRQVEEAQEDQSQPSKEKMLFRWFSWLAMGVLFTLSLLLLLAGEFLGYLMVFLLLLVGAFFLGKNINEWRKTRKTLWLAILAVATLPITLPLLLLLLLLLLGLIAVIIVFLLAAFGLGICLTVLGAYLIWEAFALLPQAFSVFLMGFGGGLSLIGGAILLYILTGYFAYWSGRFVKTFFQWILKRGKTS</sequence>
<keyword evidence="3" id="KW-1185">Reference proteome</keyword>